<sequence length="478" mass="51582">MNKTFIRALLLGSVVASLSGCSYVEINKLDDPNFPTLASVLTNATKQQLDYLATGTFSDMRTNVDGIVWYHQLTGAIGREVYVLAGSDSRYATNLLGIGTAGFDNNNFLSGRYYTTYSSSRRTARILAQSTANTSLVTDEQKRGYLALAKTAEAYDMMVLSDLQYENGLRIDVTDPLKPGKIRAYDDVLAAIKALLDDGAKDLAAAGTALPFPLPSGYAAGTAGVSFLTPAGFLKVNRALAARLAVRRASRPNGSYQEVLDALSGSFINDAGALTIGPRFTYGGTSPDVVNPLFQARNFTGSVVTVAHPSFRRDIRATDTRISKIAARTAALPPRQGFSSADDVVLYATNTSPIPIIKKEELVLLSAEAHAMPGPQQNLALAVTEVNSVATAYDALRPTPLTATSPSADILDEILYQRRYSLFFEGQRWVDLRRLNQLNRLNVPGTSLPEVSSTNLQTTIVRQLPIPFAEVAWDVANP</sequence>
<dbReference type="Proteomes" id="UP000717634">
    <property type="component" value="Unassembled WGS sequence"/>
</dbReference>
<keyword evidence="4" id="KW-0472">Membrane</keyword>
<keyword evidence="5" id="KW-0998">Cell outer membrane</keyword>
<keyword evidence="3" id="KW-0732">Signal</keyword>
<dbReference type="Pfam" id="PF07980">
    <property type="entry name" value="SusD_RagB"/>
    <property type="match status" value="1"/>
</dbReference>
<evidence type="ECO:0000259" key="6">
    <source>
        <dbReference type="Pfam" id="PF07980"/>
    </source>
</evidence>
<dbReference type="InterPro" id="IPR011990">
    <property type="entry name" value="TPR-like_helical_dom_sf"/>
</dbReference>
<dbReference type="SUPFAM" id="SSF48452">
    <property type="entry name" value="TPR-like"/>
    <property type="match status" value="1"/>
</dbReference>
<gene>
    <name evidence="7" type="ORF">HBN54_000738</name>
</gene>
<dbReference type="InterPro" id="IPR012944">
    <property type="entry name" value="SusD_RagB_dom"/>
</dbReference>
<organism evidence="7 8">
    <name type="scientific">Hymenobacter artigasi</name>
    <dbReference type="NCBI Taxonomy" id="2719616"/>
    <lineage>
        <taxon>Bacteria</taxon>
        <taxon>Pseudomonadati</taxon>
        <taxon>Bacteroidota</taxon>
        <taxon>Cytophagia</taxon>
        <taxon>Cytophagales</taxon>
        <taxon>Hymenobacteraceae</taxon>
        <taxon>Hymenobacter</taxon>
    </lineage>
</organism>
<keyword evidence="8" id="KW-1185">Reference proteome</keyword>
<evidence type="ECO:0000313" key="7">
    <source>
        <dbReference type="EMBL" id="NKI88151.1"/>
    </source>
</evidence>
<comment type="similarity">
    <text evidence="2">Belongs to the SusD family.</text>
</comment>
<feature type="domain" description="RagB/SusD" evidence="6">
    <location>
        <begin position="340"/>
        <end position="435"/>
    </location>
</feature>
<dbReference type="RefSeq" id="WP_168671808.1">
    <property type="nucleotide sequence ID" value="NZ_JAAVTK010000002.1"/>
</dbReference>
<dbReference type="Gene3D" id="1.25.40.390">
    <property type="match status" value="1"/>
</dbReference>
<comment type="caution">
    <text evidence="7">The sequence shown here is derived from an EMBL/GenBank/DDBJ whole genome shotgun (WGS) entry which is preliminary data.</text>
</comment>
<dbReference type="PROSITE" id="PS51257">
    <property type="entry name" value="PROKAR_LIPOPROTEIN"/>
    <property type="match status" value="1"/>
</dbReference>
<dbReference type="EMBL" id="JAAVTK010000002">
    <property type="protein sequence ID" value="NKI88151.1"/>
    <property type="molecule type" value="Genomic_DNA"/>
</dbReference>
<evidence type="ECO:0000256" key="3">
    <source>
        <dbReference type="ARBA" id="ARBA00022729"/>
    </source>
</evidence>
<accession>A0ABX1HGI3</accession>
<reference evidence="7 8" key="1">
    <citation type="submission" date="2020-03" db="EMBL/GenBank/DDBJ databases">
        <title>Genomic Encyclopedia of Type Strains, Phase IV (KMG-V): Genome sequencing to study the core and pangenomes of soil and plant-associated prokaryotes.</title>
        <authorList>
            <person name="Whitman W."/>
        </authorList>
    </citation>
    <scope>NUCLEOTIDE SEQUENCE [LARGE SCALE GENOMIC DNA]</scope>
    <source>
        <strain evidence="7 8">1B</strain>
    </source>
</reference>
<protein>
    <recommendedName>
        <fullName evidence="6">RagB/SusD domain-containing protein</fullName>
    </recommendedName>
</protein>
<name>A0ABX1HGI3_9BACT</name>
<comment type="subcellular location">
    <subcellularLocation>
        <location evidence="1">Cell outer membrane</location>
    </subcellularLocation>
</comment>
<evidence type="ECO:0000313" key="8">
    <source>
        <dbReference type="Proteomes" id="UP000717634"/>
    </source>
</evidence>
<evidence type="ECO:0000256" key="4">
    <source>
        <dbReference type="ARBA" id="ARBA00023136"/>
    </source>
</evidence>
<proteinExistence type="inferred from homology"/>
<evidence type="ECO:0000256" key="1">
    <source>
        <dbReference type="ARBA" id="ARBA00004442"/>
    </source>
</evidence>
<evidence type="ECO:0000256" key="5">
    <source>
        <dbReference type="ARBA" id="ARBA00023237"/>
    </source>
</evidence>
<evidence type="ECO:0000256" key="2">
    <source>
        <dbReference type="ARBA" id="ARBA00006275"/>
    </source>
</evidence>